<feature type="region of interest" description="Disordered" evidence="1">
    <location>
        <begin position="90"/>
        <end position="119"/>
    </location>
</feature>
<dbReference type="EMBL" id="JAXQNO010000006">
    <property type="protein sequence ID" value="KAK4796930.1"/>
    <property type="molecule type" value="Genomic_DNA"/>
</dbReference>
<organism evidence="2 3">
    <name type="scientific">Trapa natans</name>
    <name type="common">Water chestnut</name>
    <dbReference type="NCBI Taxonomy" id="22666"/>
    <lineage>
        <taxon>Eukaryota</taxon>
        <taxon>Viridiplantae</taxon>
        <taxon>Streptophyta</taxon>
        <taxon>Embryophyta</taxon>
        <taxon>Tracheophyta</taxon>
        <taxon>Spermatophyta</taxon>
        <taxon>Magnoliopsida</taxon>
        <taxon>eudicotyledons</taxon>
        <taxon>Gunneridae</taxon>
        <taxon>Pentapetalae</taxon>
        <taxon>rosids</taxon>
        <taxon>malvids</taxon>
        <taxon>Myrtales</taxon>
        <taxon>Lythraceae</taxon>
        <taxon>Trapa</taxon>
    </lineage>
</organism>
<sequence>MLKGEIYTLAKQGPIIHCKSPNSLIVFSETGNRESNFIAIKTTIKEETNAQDGIGEIWKHPTLAIRWKKSSLYRMKSDRRFLHELQAAIAEPEHQSQSRRTCQDHARTGHKDNVSNGSDEAGKITRAFVRQFSRTLAERERSDVCGLGMASVRVSFKKENHGLT</sequence>
<protein>
    <submittedName>
        <fullName evidence="2">Uncharacterized protein</fullName>
    </submittedName>
</protein>
<evidence type="ECO:0000313" key="3">
    <source>
        <dbReference type="Proteomes" id="UP001346149"/>
    </source>
</evidence>
<reference evidence="2 3" key="1">
    <citation type="journal article" date="2023" name="Hortic Res">
        <title>Pangenome of water caltrop reveals structural variations and asymmetric subgenome divergence after allopolyploidization.</title>
        <authorList>
            <person name="Zhang X."/>
            <person name="Chen Y."/>
            <person name="Wang L."/>
            <person name="Yuan Y."/>
            <person name="Fang M."/>
            <person name="Shi L."/>
            <person name="Lu R."/>
            <person name="Comes H.P."/>
            <person name="Ma Y."/>
            <person name="Chen Y."/>
            <person name="Huang G."/>
            <person name="Zhou Y."/>
            <person name="Zheng Z."/>
            <person name="Qiu Y."/>
        </authorList>
    </citation>
    <scope>NUCLEOTIDE SEQUENCE [LARGE SCALE GENOMIC DNA]</scope>
    <source>
        <strain evidence="2">F231</strain>
    </source>
</reference>
<gene>
    <name evidence="2" type="ORF">SAY86_029256</name>
</gene>
<evidence type="ECO:0000313" key="2">
    <source>
        <dbReference type="EMBL" id="KAK4796930.1"/>
    </source>
</evidence>
<evidence type="ECO:0000256" key="1">
    <source>
        <dbReference type="SAM" id="MobiDB-lite"/>
    </source>
</evidence>
<dbReference type="Proteomes" id="UP001346149">
    <property type="component" value="Unassembled WGS sequence"/>
</dbReference>
<dbReference type="AlphaFoldDB" id="A0AAN7MGP7"/>
<accession>A0AAN7MGP7</accession>
<feature type="compositionally biased region" description="Basic and acidic residues" evidence="1">
    <location>
        <begin position="91"/>
        <end position="113"/>
    </location>
</feature>
<keyword evidence="3" id="KW-1185">Reference proteome</keyword>
<proteinExistence type="predicted"/>
<comment type="caution">
    <text evidence="2">The sequence shown here is derived from an EMBL/GenBank/DDBJ whole genome shotgun (WGS) entry which is preliminary data.</text>
</comment>
<name>A0AAN7MGP7_TRANT</name>